<keyword evidence="2" id="KW-1185">Reference proteome</keyword>
<reference evidence="1" key="1">
    <citation type="submission" date="2021-05" db="EMBL/GenBank/DDBJ databases">
        <title>An isolated secondary fermenter in methanogenic hydrocarbon-degrading communities.</title>
        <authorList>
            <person name="Liu Y.-F."/>
            <person name="Liu Z.-l."/>
        </authorList>
    </citation>
    <scope>NUCLEOTIDE SEQUENCE</scope>
    <source>
        <strain evidence="1">L-13</strain>
    </source>
</reference>
<evidence type="ECO:0000313" key="1">
    <source>
        <dbReference type="EMBL" id="QVL36060.1"/>
    </source>
</evidence>
<name>A0ACD1DUX3_9BACT</name>
<gene>
    <name evidence="1" type="ORF">KIH16_13125</name>
</gene>
<sequence>MRSKRLLVSLLLVTAFIAVAAMPAAAGAKYILKVGYILPETQSDHIIMRDVFKKDVEELSKGQIAVELYPNAQLGGDRELIESVQLGTLEMAIPATSAIAGFEKRFQVFDLPFLFKSKEKAFQVLDGELGLKLNELLPPKGMVNLGYAENGFRHVTNSRRPIHSPEDLKGLKLRTMENPLHMAFFSLLGANPTPMNFGELYTALQQGIVDAQENPVVLVYTSKFFEVQKFYSLTGHVFSATMLVTNKAFLDGLPDDLRKIVEDAARHYCLEQRKMADVQEKEFLEALKATGMEINELTDGEKSLFVEATLPVYDRFRGEIGDELVDMAKKVASE</sequence>
<organism evidence="1 2">
    <name type="scientific">Aminirod propionatiphilus</name>
    <dbReference type="NCBI Taxonomy" id="3415223"/>
    <lineage>
        <taxon>Bacteria</taxon>
        <taxon>Thermotogati</taxon>
        <taxon>Synergistota</taxon>
        <taxon>Synergistia</taxon>
        <taxon>Synergistales</taxon>
        <taxon>Aminiphilaceae</taxon>
        <taxon>Aminirod</taxon>
    </lineage>
</organism>
<dbReference type="EMBL" id="CP074691">
    <property type="protein sequence ID" value="QVL36060.1"/>
    <property type="molecule type" value="Genomic_DNA"/>
</dbReference>
<protein>
    <submittedName>
        <fullName evidence="1">DctP family TRAP transporter solute-binding subunit</fullName>
    </submittedName>
</protein>
<accession>A0ACD1DUX3</accession>
<proteinExistence type="predicted"/>
<dbReference type="Proteomes" id="UP000682204">
    <property type="component" value="Chromosome"/>
</dbReference>
<evidence type="ECO:0000313" key="2">
    <source>
        <dbReference type="Proteomes" id="UP000682204"/>
    </source>
</evidence>